<dbReference type="AlphaFoldDB" id="A0A3P1YI22"/>
<evidence type="ECO:0000313" key="2">
    <source>
        <dbReference type="EMBL" id="RRD70128.1"/>
    </source>
</evidence>
<protein>
    <submittedName>
        <fullName evidence="2">Transposase family protein</fullName>
    </submittedName>
</protein>
<evidence type="ECO:0000313" key="3">
    <source>
        <dbReference type="Proteomes" id="UP000279860"/>
    </source>
</evidence>
<accession>A0A3P1YI22</accession>
<name>A0A3P1YI22_TANFO</name>
<dbReference type="Proteomes" id="UP000279860">
    <property type="component" value="Unassembled WGS sequence"/>
</dbReference>
<sequence length="86" mass="9709">MDVQDYFSKVEDPRVVGRCKHKLSDIPVIALASYLCGGEDYSATNPNTLRKFALAIVSGHKDKLSLRKRLFKAALNIDYLKKLLKI</sequence>
<dbReference type="EMBL" id="RQYN01000083">
    <property type="protein sequence ID" value="RRD70128.1"/>
    <property type="molecule type" value="Genomic_DNA"/>
</dbReference>
<feature type="domain" description="H repeat-associated protein N-terminal" evidence="1">
    <location>
        <begin position="5"/>
        <end position="43"/>
    </location>
</feature>
<dbReference type="Pfam" id="PF13808">
    <property type="entry name" value="DDE_Tnp_1_assoc"/>
    <property type="match status" value="1"/>
</dbReference>
<gene>
    <name evidence="2" type="ORF">EII41_13005</name>
</gene>
<evidence type="ECO:0000259" key="1">
    <source>
        <dbReference type="Pfam" id="PF13808"/>
    </source>
</evidence>
<reference evidence="2 3" key="1">
    <citation type="submission" date="2018-11" db="EMBL/GenBank/DDBJ databases">
        <title>Genomes From Bacteria Associated with the Canine Oral Cavity: a Test Case for Automated Genome-Based Taxonomic Assignment.</title>
        <authorList>
            <person name="Coil D.A."/>
            <person name="Jospin G."/>
            <person name="Darling A.E."/>
            <person name="Wallis C."/>
            <person name="Davis I.J."/>
            <person name="Harris S."/>
            <person name="Eisen J.A."/>
            <person name="Holcombe L.J."/>
            <person name="O'Flynn C."/>
        </authorList>
    </citation>
    <scope>NUCLEOTIDE SEQUENCE [LARGE SCALE GENOMIC DNA]</scope>
    <source>
        <strain evidence="2 3">OH1426_COT-023</strain>
    </source>
</reference>
<organism evidence="2 3">
    <name type="scientific">Tannerella forsythia</name>
    <name type="common">Bacteroides forsythus</name>
    <dbReference type="NCBI Taxonomy" id="28112"/>
    <lineage>
        <taxon>Bacteria</taxon>
        <taxon>Pseudomonadati</taxon>
        <taxon>Bacteroidota</taxon>
        <taxon>Bacteroidia</taxon>
        <taxon>Bacteroidales</taxon>
        <taxon>Tannerellaceae</taxon>
        <taxon>Tannerella</taxon>
    </lineage>
</organism>
<proteinExistence type="predicted"/>
<dbReference type="InterPro" id="IPR032806">
    <property type="entry name" value="YbfD_N"/>
</dbReference>
<comment type="caution">
    <text evidence="2">The sequence shown here is derived from an EMBL/GenBank/DDBJ whole genome shotgun (WGS) entry which is preliminary data.</text>
</comment>
<dbReference type="RefSeq" id="WP_124790931.1">
    <property type="nucleotide sequence ID" value="NZ_RQYN01000083.1"/>
</dbReference>